<keyword evidence="2" id="KW-0472">Membrane</keyword>
<organism evidence="4 5">
    <name type="scientific">Methanimicrococcus hacksteinii</name>
    <dbReference type="NCBI Taxonomy" id="3028293"/>
    <lineage>
        <taxon>Archaea</taxon>
        <taxon>Methanobacteriati</taxon>
        <taxon>Methanobacteriota</taxon>
        <taxon>Stenosarchaea group</taxon>
        <taxon>Methanomicrobia</taxon>
        <taxon>Methanosarcinales</taxon>
        <taxon>Methanosarcinaceae</taxon>
        <taxon>Methanimicrococcus</taxon>
    </lineage>
</organism>
<keyword evidence="2" id="KW-1133">Transmembrane helix</keyword>
<evidence type="ECO:0000259" key="3">
    <source>
        <dbReference type="Pfam" id="PF02514"/>
    </source>
</evidence>
<accession>A0ABU3VNJ8</accession>
<dbReference type="RefSeq" id="WP_318785383.1">
    <property type="nucleotide sequence ID" value="NZ_JAWDKC010000011.1"/>
</dbReference>
<evidence type="ECO:0000313" key="4">
    <source>
        <dbReference type="EMBL" id="MDV0444975.1"/>
    </source>
</evidence>
<feature type="transmembrane region" description="Helical" evidence="2">
    <location>
        <begin position="1614"/>
        <end position="1636"/>
    </location>
</feature>
<reference evidence="4 5" key="1">
    <citation type="submission" date="2023-06" db="EMBL/GenBank/DDBJ databases">
        <title>Genome sequence of Methanimicrococcus sp. At1.</title>
        <authorList>
            <person name="Protasov E."/>
            <person name="Platt K."/>
            <person name="Poehlein A."/>
            <person name="Daniel R."/>
            <person name="Brune A."/>
        </authorList>
    </citation>
    <scope>NUCLEOTIDE SEQUENCE [LARGE SCALE GENOMIC DNA]</scope>
    <source>
        <strain evidence="4 5">At1</strain>
    </source>
</reference>
<keyword evidence="2" id="KW-0812">Transmembrane</keyword>
<evidence type="ECO:0000256" key="1">
    <source>
        <dbReference type="SAM" id="MobiDB-lite"/>
    </source>
</evidence>
<evidence type="ECO:0000256" key="2">
    <source>
        <dbReference type="SAM" id="Phobius"/>
    </source>
</evidence>
<dbReference type="EMBL" id="JAWDKC010000011">
    <property type="protein sequence ID" value="MDV0444975.1"/>
    <property type="molecule type" value="Genomic_DNA"/>
</dbReference>
<feature type="region of interest" description="Disordered" evidence="1">
    <location>
        <begin position="1522"/>
        <end position="1585"/>
    </location>
</feature>
<dbReference type="PANTHER" id="PTHR44119">
    <property type="entry name" value="MAGNESIUM-CHELATASE SUBUNIT CHLH, CHLOROPLASTIC"/>
    <property type="match status" value="1"/>
</dbReference>
<feature type="compositionally biased region" description="Polar residues" evidence="1">
    <location>
        <begin position="1528"/>
        <end position="1542"/>
    </location>
</feature>
<dbReference type="Proteomes" id="UP001272052">
    <property type="component" value="Unassembled WGS sequence"/>
</dbReference>
<evidence type="ECO:0000313" key="5">
    <source>
        <dbReference type="Proteomes" id="UP001272052"/>
    </source>
</evidence>
<dbReference type="CDD" id="cd10150">
    <property type="entry name" value="CobN_like"/>
    <property type="match status" value="1"/>
</dbReference>
<protein>
    <recommendedName>
        <fullName evidence="3">CobN/magnesium chelatase domain-containing protein</fullName>
    </recommendedName>
</protein>
<comment type="caution">
    <text evidence="4">The sequence shown here is derived from an EMBL/GenBank/DDBJ whole genome shotgun (WGS) entry which is preliminary data.</text>
</comment>
<dbReference type="PANTHER" id="PTHR44119:SF4">
    <property type="entry name" value="AEROBIC COBALTOCHELATASE SUBUNIT COBN"/>
    <property type="match status" value="1"/>
</dbReference>
<keyword evidence="5" id="KW-1185">Reference proteome</keyword>
<gene>
    <name evidence="4" type="ORF">MmiAt1_05270</name>
</gene>
<dbReference type="InterPro" id="IPR003672">
    <property type="entry name" value="CobN/Mg_chltase"/>
</dbReference>
<name>A0ABU3VNJ8_9EURY</name>
<dbReference type="Pfam" id="PF02514">
    <property type="entry name" value="CobN-Mg_chel"/>
    <property type="match status" value="1"/>
</dbReference>
<sequence>MKYTKNHLFSFFSFFLVVLAVLTVLFLTASPASAASVEIAYITDIDSPFPLGDASQSLSGVNLNLYALPGDSDRLSTGVSEDLVFIDVRSEANLEMIDSLKAGGKFSGTVLLLTKDADNLFSAEITSSESFTDTDELTAAQYWTRHPENLKNLLIWSADKFAGQTLGPAADPIDMTDPDNRTSVLLVVTPNAVAISSVTDELSEYGIDLKFANLTALQSASSDSSVIPSVLEEIDQFDGDIILEIAAPGLNPTYEANISAAVERSGAVAVLGKGLSLNASNLTVSVPTNSGLDAEDIAKIKLTGNYWATVLPENLVRMFVYMSVHADGRADLDSLIKPTMNIPTIGIYHPDAPTLTYGANNDELPHLFDDRSAYNNWYADYKSENGLEDNGQWIAVSSYYRDYQEGKMHTEEMMIRKLEAEGYNVLAFFHPASASADVSAYFSENPADGKPVDVFIHFQTFGANAPLNKYGAPVLEAVLLSSYTSLEEWQGDPNGLKKSTFYYKIDQSESAGSVFPVGVEIQMTVDDPIPYPIEDRVDRLLGQVKGYSNLRHTPNEEKNIALIYFNHPPGKQNIGASYFDLFGSLEMILSAMKDDEYDAEVWTEEEIYDKIMTGGRNVGGWAPGELEKLVNEGLADDSVVLLPVSTYEKWVDELSDGQKKIIDEMTAEWGAPGKSDFMTVTRNGERFFVLPIIRNGNIILAPEPARGWEEDLEKLYHDMNIPVPHQYAAFYLWLQKPAEDGGFGADAMVHLGRHGTQEFLPGKMICMDESSAADLMVGDVPNIYPYIVDGSGEALQAKRRGYATVITHLTPPIAQSGLSVELSGLNEKIIEYERAKSGGGDSSGYKNSIIEILGSSTVANDLGIDVSGFDDDAYFEESLEEITEYLEIITQQSIPYGTHVFGSRLSDEKMSMFVETIYADRLFSISCSLLGFGENPDYGERDEARLFASSMALMIVESTSKESFISAAAGALEVEETALAAQKTDLENLYTTALGTINKLDGIWETEGLLSALNGRYIETSPLGDPVRNEDVLSTGRNPVGFVSNRVPTAEAEAIGIKMADEMISAYYNETGSFPEKIGVVLWSVETFRHDGVMEAMAIHLMGGEIIRAASGSVTNTKITVLSEDNLKVMTKDGALQRPRVDVVFTISGLYRDTLPYQIRLLNSVVSMISAYDSDNTIENHVRSNTLGMEAQLNGLSNADKEEIIRSYKEADPSYEGGLDDFDALAAQLSKIRIFGPPPESYGTGIEKEIEAGQGWDSDSAIDKIAELYIFRMANMYTVNSAGDIIFLGNFGIVFEMNLKGVEIVTNSRSSNLYGILDNDDFFQYVGGMSAAVQSLDENKQPPQVQVVNLRIGGKESVQSLSEFLTLEIRSRALNEKYLQGMMESGYSGMKEISEIVDNLWGWQVTTPHAVSEYMWNDVYTALVTNQDVSDAFRNSNPYAYESMLTRMIDANAKGYWNPSETTIQNLAKELAETVVASGVACCHHTCGNPTLNNHIAGILSIPGVVEKDVAKQWQQLTEEATNVKIKPTNTKPPGKSSSGTGAANIVESGTDGTEQVQADPVGQSQEETKNPGQGAGTDMTSTPGQSVSGFEMTVQSISDAANSVRDFIENPTFSATSLVAILFVVGTVGALFYGFRRKNI</sequence>
<feature type="domain" description="CobN/magnesium chelatase" evidence="3">
    <location>
        <begin position="305"/>
        <end position="1463"/>
    </location>
</feature>
<proteinExistence type="predicted"/>